<evidence type="ECO:0000256" key="8">
    <source>
        <dbReference type="PIRSR" id="PIRSR602403-1"/>
    </source>
</evidence>
<evidence type="ECO:0000256" key="4">
    <source>
        <dbReference type="ARBA" id="ARBA00022723"/>
    </source>
</evidence>
<keyword evidence="5 8" id="KW-0408">Iron</keyword>
<comment type="caution">
    <text evidence="11">The sequence shown here is derived from an EMBL/GenBank/DDBJ whole genome shotgun (WGS) entry which is preliminary data.</text>
</comment>
<dbReference type="GO" id="GO:0042632">
    <property type="term" value="P:cholesterol homeostasis"/>
    <property type="evidence" value="ECO:0007669"/>
    <property type="project" value="TreeGrafter"/>
</dbReference>
<keyword evidence="3 8" id="KW-0349">Heme</keyword>
<feature type="binding site" description="axial binding residue" evidence="8">
    <location>
        <position position="407"/>
    </location>
    <ligand>
        <name>heme</name>
        <dbReference type="ChEBI" id="CHEBI:30413"/>
    </ligand>
    <ligandPart>
        <name>Fe</name>
        <dbReference type="ChEBI" id="CHEBI:18248"/>
    </ligandPart>
</feature>
<keyword evidence="9" id="KW-0503">Monooxygenase</keyword>
<evidence type="ECO:0000256" key="6">
    <source>
        <dbReference type="ARBA" id="ARBA00023166"/>
    </source>
</evidence>
<evidence type="ECO:0000313" key="12">
    <source>
        <dbReference type="Proteomes" id="UP000824540"/>
    </source>
</evidence>
<keyword evidence="6" id="KW-1207">Sterol metabolism</keyword>
<keyword evidence="9" id="KW-0560">Oxidoreductase</keyword>
<reference evidence="11" key="1">
    <citation type="thesis" date="2021" institute="BYU ScholarsArchive" country="Provo, UT, USA">
        <title>Applications of and Algorithms for Genome Assembly and Genomic Analyses with an Emphasis on Marine Teleosts.</title>
        <authorList>
            <person name="Pickett B.D."/>
        </authorList>
    </citation>
    <scope>NUCLEOTIDE SEQUENCE</scope>
    <source>
        <strain evidence="11">HI-2016</strain>
    </source>
</reference>
<dbReference type="GO" id="GO:0008395">
    <property type="term" value="F:steroid hydroxylase activity"/>
    <property type="evidence" value="ECO:0007669"/>
    <property type="project" value="TreeGrafter"/>
</dbReference>
<sequence>MGLFGRPSTNTKLTRSGQPGEPQVENGWIPYLGCALQFGANPLEFLRSRQNKYGHIFTCKIAGQYIHFLCDPFSYHSVIRQGRHLDWKKFHLAASAKAFGHDSMDPSHGYTTENLHQTFLKTLQGEALPSLIENMMENLQNVMLQPQPAPQHPKEWEVEGIFAFCYKVMFESGYLTLFGKELNVQEEQSLARQEAQKALVLNALENFKEFDKIFPALVAGLPIHVFKSAHSARENLAKSMMAENLSKRRDVSDLITMRMLLNDTLSAEAMKAASEEVKKVLESTGQRPNPQGPLLTLTREQLDNLPVIDSIIKEAMRLSSASMNVRIAKEDFLLHLDNKESYRIRKDDVIALYPQLLHFDPEIYEDPLEYKYDRYLDENGQEKTCFYRQGRRLRYFYMPFGSGVTKCPGRFFAVHEIKQFLFLLLAHFDMELLDSQVKVPPLDQSRAGLGILQPVYDVDFRYRLKAHLAVICAGHLGVLQERSSVLVIWEFYRSGHLGVLQERSSVLVIWEFYRSGHLCWSSGSSTGAVICAGHLGVLQERSSVLVIWEFYRSGHLCWSSGSSTGAVIWEFYRSGHLGVLQERPHVPSSASSKVQHI</sequence>
<dbReference type="GO" id="GO:0006699">
    <property type="term" value="P:bile acid biosynthetic process"/>
    <property type="evidence" value="ECO:0007669"/>
    <property type="project" value="TreeGrafter"/>
</dbReference>
<dbReference type="PRINTS" id="PR00465">
    <property type="entry name" value="EP450IV"/>
</dbReference>
<evidence type="ECO:0000256" key="2">
    <source>
        <dbReference type="ARBA" id="ARBA00022548"/>
    </source>
</evidence>
<dbReference type="Pfam" id="PF00067">
    <property type="entry name" value="p450"/>
    <property type="match status" value="1"/>
</dbReference>
<dbReference type="GO" id="GO:0008203">
    <property type="term" value="P:cholesterol metabolic process"/>
    <property type="evidence" value="ECO:0007669"/>
    <property type="project" value="UniProtKB-KW"/>
</dbReference>
<accession>A0A8T2PV88</accession>
<keyword evidence="4 8" id="KW-0479">Metal-binding</keyword>
<protein>
    <recommendedName>
        <fullName evidence="13">Cholesterol 7-alpha-monooxygenase</fullName>
    </recommendedName>
</protein>
<feature type="compositionally biased region" description="Polar residues" evidence="10">
    <location>
        <begin position="7"/>
        <end position="17"/>
    </location>
</feature>
<evidence type="ECO:0000256" key="10">
    <source>
        <dbReference type="SAM" id="MobiDB-lite"/>
    </source>
</evidence>
<dbReference type="PROSITE" id="PS00086">
    <property type="entry name" value="CYTOCHROME_P450"/>
    <property type="match status" value="1"/>
</dbReference>
<dbReference type="GO" id="GO:0020037">
    <property type="term" value="F:heme binding"/>
    <property type="evidence" value="ECO:0007669"/>
    <property type="project" value="InterPro"/>
</dbReference>
<feature type="region of interest" description="Disordered" evidence="10">
    <location>
        <begin position="1"/>
        <end position="22"/>
    </location>
</feature>
<proteinExistence type="inferred from homology"/>
<name>A0A8T2PV88_9TELE</name>
<dbReference type="InterPro" id="IPR036396">
    <property type="entry name" value="Cyt_P450_sf"/>
</dbReference>
<dbReference type="SUPFAM" id="SSF48264">
    <property type="entry name" value="Cytochrome P450"/>
    <property type="match status" value="1"/>
</dbReference>
<comment type="similarity">
    <text evidence="1 9">Belongs to the cytochrome P450 family.</text>
</comment>
<dbReference type="InterPro" id="IPR001128">
    <property type="entry name" value="Cyt_P450"/>
</dbReference>
<organism evidence="11 12">
    <name type="scientific">Albula glossodonta</name>
    <name type="common">roundjaw bonefish</name>
    <dbReference type="NCBI Taxonomy" id="121402"/>
    <lineage>
        <taxon>Eukaryota</taxon>
        <taxon>Metazoa</taxon>
        <taxon>Chordata</taxon>
        <taxon>Craniata</taxon>
        <taxon>Vertebrata</taxon>
        <taxon>Euteleostomi</taxon>
        <taxon>Actinopterygii</taxon>
        <taxon>Neopterygii</taxon>
        <taxon>Teleostei</taxon>
        <taxon>Albuliformes</taxon>
        <taxon>Albulidae</taxon>
        <taxon>Albula</taxon>
    </lineage>
</organism>
<evidence type="ECO:0000256" key="9">
    <source>
        <dbReference type="RuleBase" id="RU000461"/>
    </source>
</evidence>
<dbReference type="GO" id="GO:0005506">
    <property type="term" value="F:iron ion binding"/>
    <property type="evidence" value="ECO:0007669"/>
    <property type="project" value="InterPro"/>
</dbReference>
<dbReference type="AlphaFoldDB" id="A0A8T2PV88"/>
<dbReference type="Gene3D" id="1.10.630.10">
    <property type="entry name" value="Cytochrome P450"/>
    <property type="match status" value="2"/>
</dbReference>
<dbReference type="PANTHER" id="PTHR24304">
    <property type="entry name" value="CYTOCHROME P450 FAMILY 7"/>
    <property type="match status" value="1"/>
</dbReference>
<evidence type="ECO:0000256" key="1">
    <source>
        <dbReference type="ARBA" id="ARBA00010617"/>
    </source>
</evidence>
<evidence type="ECO:0000313" key="11">
    <source>
        <dbReference type="EMBL" id="KAG9355224.1"/>
    </source>
</evidence>
<keyword evidence="7" id="KW-0443">Lipid metabolism</keyword>
<keyword evidence="2" id="KW-0153">Cholesterol metabolism</keyword>
<evidence type="ECO:0000256" key="5">
    <source>
        <dbReference type="ARBA" id="ARBA00023004"/>
    </source>
</evidence>
<dbReference type="OrthoDB" id="6692864at2759"/>
<dbReference type="EMBL" id="JAFBMS010000001">
    <property type="protein sequence ID" value="KAG9355224.1"/>
    <property type="molecule type" value="Genomic_DNA"/>
</dbReference>
<dbReference type="Proteomes" id="UP000824540">
    <property type="component" value="Unassembled WGS sequence"/>
</dbReference>
<dbReference type="InterPro" id="IPR017972">
    <property type="entry name" value="Cyt_P450_CS"/>
</dbReference>
<dbReference type="InterPro" id="IPR050529">
    <property type="entry name" value="CYP450_sterol_14alpha_dmase"/>
</dbReference>
<dbReference type="GO" id="GO:0016705">
    <property type="term" value="F:oxidoreductase activity, acting on paired donors, with incorporation or reduction of molecular oxygen"/>
    <property type="evidence" value="ECO:0007669"/>
    <property type="project" value="InterPro"/>
</dbReference>
<evidence type="ECO:0000256" key="3">
    <source>
        <dbReference type="ARBA" id="ARBA00022617"/>
    </source>
</evidence>
<dbReference type="PANTHER" id="PTHR24304:SF1">
    <property type="entry name" value="CYTOCHROME P450 7A1"/>
    <property type="match status" value="1"/>
</dbReference>
<keyword evidence="12" id="KW-1185">Reference proteome</keyword>
<evidence type="ECO:0008006" key="13">
    <source>
        <dbReference type="Google" id="ProtNLM"/>
    </source>
</evidence>
<comment type="cofactor">
    <cofactor evidence="8">
        <name>heme</name>
        <dbReference type="ChEBI" id="CHEBI:30413"/>
    </cofactor>
</comment>
<dbReference type="CDD" id="cd20631">
    <property type="entry name" value="CYP7A1"/>
    <property type="match status" value="1"/>
</dbReference>
<keyword evidence="7" id="KW-0753">Steroid metabolism</keyword>
<gene>
    <name evidence="11" type="ORF">JZ751_000062</name>
</gene>
<dbReference type="InterPro" id="IPR002403">
    <property type="entry name" value="Cyt_P450_E_grp-IV"/>
</dbReference>
<evidence type="ECO:0000256" key="7">
    <source>
        <dbReference type="ARBA" id="ARBA00023221"/>
    </source>
</evidence>